<evidence type="ECO:0000313" key="9">
    <source>
        <dbReference type="Proteomes" id="UP000659344"/>
    </source>
</evidence>
<evidence type="ECO:0000259" key="7">
    <source>
        <dbReference type="Pfam" id="PF03711"/>
    </source>
</evidence>
<sequence>MLSLKTGKNGQSGRTKIYMLESKHSAPLYEALLEYKESAKASFHVPGHKDGQAYRTLHKASEYLTQVMDIDITEITGSDDLHHPEGIIKEAQQRAAQFFGADQTFFLVGGSTAGNLGLILSVCATPGDVLLVQRNVHKSVIHGLMLAHAKAVFLAPQIDEVSGLATIPSQTAVTEALRRYPNAKGLLVTSPNYYGMGSSLKPLVELCHDSGVPLLVDEAHGAHFGLHSVLPENALAQGADGVVQSTHKMLTALTMGAMLHVQGSKLDRKLLSQRLAMIQSSSPSYPIMASLDLSRSVLEAQGEVIFEDGLAAAQIIRDGIKKLPRFAVVEPRGTNDAYTIQDPFKIVLYDVTGQWSGYELQEWLEAAGCIPEMSDDRYVVLALSQGTTRKDVDRLLQALEKLSENSAIHEVNQLSTWNIGSKFGDEVSSPVQFGLSPISEEMTEAVPIEQSAGRQAAEMIIPYPPGIPLLYPGETITDVILARLIELKKNKAKCQGAGDPLLATIRVSKVTEGSRDII</sequence>
<dbReference type="PANTHER" id="PTHR43277:SF3">
    <property type="entry name" value="DECARBOXYLASE, PUTATIVE-RELATED"/>
    <property type="match status" value="1"/>
</dbReference>
<keyword evidence="4" id="KW-0663">Pyridoxal phosphate</keyword>
<dbReference type="Proteomes" id="UP000659344">
    <property type="component" value="Unassembled WGS sequence"/>
</dbReference>
<dbReference type="InterPro" id="IPR000310">
    <property type="entry name" value="Orn/Lys/Arg_deCO2ase_major_dom"/>
</dbReference>
<name>A0ABQ1YV19_9BACL</name>
<keyword evidence="9" id="KW-1185">Reference proteome</keyword>
<keyword evidence="5" id="KW-0456">Lyase</keyword>
<dbReference type="InterPro" id="IPR015424">
    <property type="entry name" value="PyrdxlP-dep_Trfase"/>
</dbReference>
<feature type="domain" description="Orn/Lys/Arg decarboxylases family 1 pyridoxal-P attachment site" evidence="6">
    <location>
        <begin position="27"/>
        <end position="331"/>
    </location>
</feature>
<evidence type="ECO:0000256" key="3">
    <source>
        <dbReference type="ARBA" id="ARBA00022793"/>
    </source>
</evidence>
<organism evidence="8 9">
    <name type="scientific">Paenibacillus segetis</name>
    <dbReference type="NCBI Taxonomy" id="1325360"/>
    <lineage>
        <taxon>Bacteria</taxon>
        <taxon>Bacillati</taxon>
        <taxon>Bacillota</taxon>
        <taxon>Bacilli</taxon>
        <taxon>Bacillales</taxon>
        <taxon>Paenibacillaceae</taxon>
        <taxon>Paenibacillus</taxon>
    </lineage>
</organism>
<protein>
    <submittedName>
        <fullName evidence="8">Lysine decarboxylase</fullName>
    </submittedName>
</protein>
<dbReference type="InterPro" id="IPR052357">
    <property type="entry name" value="Orn_Lys_Arg_decarboxylase-I"/>
</dbReference>
<proteinExistence type="inferred from homology"/>
<comment type="caution">
    <text evidence="8">The sequence shown here is derived from an EMBL/GenBank/DDBJ whole genome shotgun (WGS) entry which is preliminary data.</text>
</comment>
<comment type="similarity">
    <text evidence="2">Belongs to the Orn/Lys/Arg decarboxylase class-I family.</text>
</comment>
<dbReference type="InterPro" id="IPR008286">
    <property type="entry name" value="Prn/Lys/Arg_de-COase_C"/>
</dbReference>
<accession>A0ABQ1YV19</accession>
<keyword evidence="3" id="KW-0210">Decarboxylase</keyword>
<comment type="cofactor">
    <cofactor evidence="1">
        <name>pyridoxal 5'-phosphate</name>
        <dbReference type="ChEBI" id="CHEBI:597326"/>
    </cofactor>
</comment>
<evidence type="ECO:0000256" key="1">
    <source>
        <dbReference type="ARBA" id="ARBA00001933"/>
    </source>
</evidence>
<dbReference type="SUPFAM" id="SSF55904">
    <property type="entry name" value="Ornithine decarboxylase C-terminal domain"/>
    <property type="match status" value="1"/>
</dbReference>
<dbReference type="EMBL" id="BMFT01000007">
    <property type="protein sequence ID" value="GGH39883.1"/>
    <property type="molecule type" value="Genomic_DNA"/>
</dbReference>
<evidence type="ECO:0000259" key="6">
    <source>
        <dbReference type="Pfam" id="PF01276"/>
    </source>
</evidence>
<dbReference type="PANTHER" id="PTHR43277">
    <property type="entry name" value="ARGININE DECARBOXYLASE"/>
    <property type="match status" value="1"/>
</dbReference>
<evidence type="ECO:0000256" key="2">
    <source>
        <dbReference type="ARBA" id="ARBA00010671"/>
    </source>
</evidence>
<dbReference type="InterPro" id="IPR015421">
    <property type="entry name" value="PyrdxlP-dep_Trfase_major"/>
</dbReference>
<dbReference type="Pfam" id="PF03711">
    <property type="entry name" value="OKR_DC_1_C"/>
    <property type="match status" value="1"/>
</dbReference>
<feature type="domain" description="Orn/Lys/Arg decarboxylase C-terminal" evidence="7">
    <location>
        <begin position="438"/>
        <end position="478"/>
    </location>
</feature>
<dbReference type="SUPFAM" id="SSF53383">
    <property type="entry name" value="PLP-dependent transferases"/>
    <property type="match status" value="1"/>
</dbReference>
<dbReference type="Pfam" id="PF01276">
    <property type="entry name" value="OKR_DC_1"/>
    <property type="match status" value="1"/>
</dbReference>
<evidence type="ECO:0000313" key="8">
    <source>
        <dbReference type="EMBL" id="GGH39883.1"/>
    </source>
</evidence>
<gene>
    <name evidence="8" type="primary">cad</name>
    <name evidence="8" type="ORF">GCM10008013_48970</name>
</gene>
<evidence type="ECO:0000256" key="5">
    <source>
        <dbReference type="ARBA" id="ARBA00023239"/>
    </source>
</evidence>
<reference evidence="9" key="1">
    <citation type="journal article" date="2019" name="Int. J. Syst. Evol. Microbiol.">
        <title>The Global Catalogue of Microorganisms (GCM) 10K type strain sequencing project: providing services to taxonomists for standard genome sequencing and annotation.</title>
        <authorList>
            <consortium name="The Broad Institute Genomics Platform"/>
            <consortium name="The Broad Institute Genome Sequencing Center for Infectious Disease"/>
            <person name="Wu L."/>
            <person name="Ma J."/>
        </authorList>
    </citation>
    <scope>NUCLEOTIDE SEQUENCE [LARGE SCALE GENOMIC DNA]</scope>
    <source>
        <strain evidence="9">CGMCC 1.12769</strain>
    </source>
</reference>
<evidence type="ECO:0000256" key="4">
    <source>
        <dbReference type="ARBA" id="ARBA00022898"/>
    </source>
</evidence>
<dbReference type="Gene3D" id="3.90.105.10">
    <property type="entry name" value="Molybdopterin biosynthesis moea protein, domain 2"/>
    <property type="match status" value="1"/>
</dbReference>
<dbReference type="CDD" id="cd00615">
    <property type="entry name" value="Orn_deC_like"/>
    <property type="match status" value="1"/>
</dbReference>
<dbReference type="InterPro" id="IPR036633">
    <property type="entry name" value="Prn/Lys/Arg_de-COase_C_sf"/>
</dbReference>
<dbReference type="Gene3D" id="3.40.640.10">
    <property type="entry name" value="Type I PLP-dependent aspartate aminotransferase-like (Major domain)"/>
    <property type="match status" value="1"/>
</dbReference>